<protein>
    <submittedName>
        <fullName evidence="9">Biopolymer transporter ExbD</fullName>
    </submittedName>
</protein>
<name>W0DKS9_9GAMM</name>
<keyword evidence="6 8" id="KW-0472">Membrane</keyword>
<dbReference type="EMBL" id="CP007029">
    <property type="protein sequence ID" value="AHE99066.1"/>
    <property type="molecule type" value="Genomic_DNA"/>
</dbReference>
<evidence type="ECO:0000313" key="9">
    <source>
        <dbReference type="EMBL" id="AHE99066.1"/>
    </source>
</evidence>
<dbReference type="HOGENOM" id="CLU_085305_1_3_6"/>
<sequence>MAGGLLGDEDQPLSEINVVPLVDVMLVLLVMFIIAAPVFAQALGVDLPQVEAPADAEPTVVTLVLHGDGRLLLDDVPVQRDALAGLLEEYVGKEPRVVVRLGADASVPYQKVAELVSVVQHSGVERLAFATRNP</sequence>
<keyword evidence="7" id="KW-0653">Protein transport</keyword>
<organism evidence="9 10">
    <name type="scientific">Thioalkalivibrio paradoxus ARh 1</name>
    <dbReference type="NCBI Taxonomy" id="713585"/>
    <lineage>
        <taxon>Bacteria</taxon>
        <taxon>Pseudomonadati</taxon>
        <taxon>Pseudomonadota</taxon>
        <taxon>Gammaproteobacteria</taxon>
        <taxon>Chromatiales</taxon>
        <taxon>Ectothiorhodospiraceae</taxon>
        <taxon>Thioalkalivibrio</taxon>
    </lineage>
</organism>
<dbReference type="OrthoDB" id="9798629at2"/>
<evidence type="ECO:0000313" key="10">
    <source>
        <dbReference type="Proteomes" id="UP000005289"/>
    </source>
</evidence>
<keyword evidence="5 8" id="KW-1133">Transmembrane helix</keyword>
<dbReference type="AlphaFoldDB" id="W0DKS9"/>
<evidence type="ECO:0000256" key="2">
    <source>
        <dbReference type="ARBA" id="ARBA00005811"/>
    </source>
</evidence>
<evidence type="ECO:0000256" key="7">
    <source>
        <dbReference type="RuleBase" id="RU003879"/>
    </source>
</evidence>
<gene>
    <name evidence="9" type="ORF">THITH_13250</name>
</gene>
<reference evidence="9 10" key="1">
    <citation type="submission" date="2013-12" db="EMBL/GenBank/DDBJ databases">
        <authorList>
            <consortium name="DOE Joint Genome Institute"/>
            <person name="Muyzer G."/>
            <person name="Huntemann M."/>
            <person name="Han J."/>
            <person name="Chen A."/>
            <person name="Kyrpides N."/>
            <person name="Mavromatis K."/>
            <person name="Markowitz V."/>
            <person name="Palaniappan K."/>
            <person name="Ivanova N."/>
            <person name="Schaumberg A."/>
            <person name="Pati A."/>
            <person name="Liolios K."/>
            <person name="Nordberg H.P."/>
            <person name="Cantor M.N."/>
            <person name="Hua S.X."/>
            <person name="Woyke T."/>
        </authorList>
    </citation>
    <scope>NUCLEOTIDE SEQUENCE [LARGE SCALE GENOMIC DNA]</scope>
    <source>
        <strain evidence="9 10">ARh 1</strain>
    </source>
</reference>
<accession>W0DKS9</accession>
<dbReference type="STRING" id="713585.THITH_13250"/>
<evidence type="ECO:0000256" key="4">
    <source>
        <dbReference type="ARBA" id="ARBA00022692"/>
    </source>
</evidence>
<evidence type="ECO:0000256" key="6">
    <source>
        <dbReference type="ARBA" id="ARBA00023136"/>
    </source>
</evidence>
<keyword evidence="7" id="KW-0813">Transport</keyword>
<evidence type="ECO:0000256" key="3">
    <source>
        <dbReference type="ARBA" id="ARBA00022475"/>
    </source>
</evidence>
<keyword evidence="3" id="KW-1003">Cell membrane</keyword>
<evidence type="ECO:0000256" key="1">
    <source>
        <dbReference type="ARBA" id="ARBA00004162"/>
    </source>
</evidence>
<dbReference type="KEGG" id="tti:THITH_13250"/>
<dbReference type="GO" id="GO:0005886">
    <property type="term" value="C:plasma membrane"/>
    <property type="evidence" value="ECO:0007669"/>
    <property type="project" value="UniProtKB-SubCell"/>
</dbReference>
<comment type="subcellular location">
    <subcellularLocation>
        <location evidence="1">Cell membrane</location>
        <topology evidence="1">Single-pass membrane protein</topology>
    </subcellularLocation>
    <subcellularLocation>
        <location evidence="7">Cell membrane</location>
        <topology evidence="7">Single-pass type II membrane protein</topology>
    </subcellularLocation>
</comment>
<dbReference type="Pfam" id="PF02472">
    <property type="entry name" value="ExbD"/>
    <property type="match status" value="1"/>
</dbReference>
<comment type="similarity">
    <text evidence="2 7">Belongs to the ExbD/TolR family.</text>
</comment>
<dbReference type="PANTHER" id="PTHR30558">
    <property type="entry name" value="EXBD MEMBRANE COMPONENT OF PMF-DRIVEN MACROMOLECULE IMPORT SYSTEM"/>
    <property type="match status" value="1"/>
</dbReference>
<dbReference type="GO" id="GO:0022857">
    <property type="term" value="F:transmembrane transporter activity"/>
    <property type="evidence" value="ECO:0007669"/>
    <property type="project" value="InterPro"/>
</dbReference>
<proteinExistence type="inferred from homology"/>
<dbReference type="InterPro" id="IPR003400">
    <property type="entry name" value="ExbD"/>
</dbReference>
<evidence type="ECO:0000256" key="5">
    <source>
        <dbReference type="ARBA" id="ARBA00022989"/>
    </source>
</evidence>
<dbReference type="GO" id="GO:0015031">
    <property type="term" value="P:protein transport"/>
    <property type="evidence" value="ECO:0007669"/>
    <property type="project" value="UniProtKB-KW"/>
</dbReference>
<dbReference type="RefSeq" id="WP_006748540.1">
    <property type="nucleotide sequence ID" value="NZ_CP007029.1"/>
</dbReference>
<feature type="transmembrane region" description="Helical" evidence="8">
    <location>
        <begin position="20"/>
        <end position="40"/>
    </location>
</feature>
<dbReference type="Proteomes" id="UP000005289">
    <property type="component" value="Chromosome"/>
</dbReference>
<keyword evidence="10" id="KW-1185">Reference proteome</keyword>
<dbReference type="Gene3D" id="3.30.420.270">
    <property type="match status" value="1"/>
</dbReference>
<evidence type="ECO:0000256" key="8">
    <source>
        <dbReference type="SAM" id="Phobius"/>
    </source>
</evidence>
<keyword evidence="4 7" id="KW-0812">Transmembrane</keyword>